<proteinExistence type="inferred from homology"/>
<comment type="similarity">
    <text evidence="2">Belongs to the short-chain dehydrogenases/reductases (SDR) family.</text>
</comment>
<dbReference type="PRINTS" id="PR00081">
    <property type="entry name" value="GDHRDH"/>
</dbReference>
<dbReference type="Proteomes" id="UP000185511">
    <property type="component" value="Chromosome"/>
</dbReference>
<keyword evidence="5" id="KW-1185">Reference proteome</keyword>
<dbReference type="SUPFAM" id="SSF51735">
    <property type="entry name" value="NAD(P)-binding Rossmann-fold domains"/>
    <property type="match status" value="1"/>
</dbReference>
<dbReference type="InterPro" id="IPR036291">
    <property type="entry name" value="NAD(P)-bd_dom_sf"/>
</dbReference>
<accession>A0AAC9LA48</accession>
<keyword evidence="1" id="KW-0560">Oxidoreductase</keyword>
<sequence>MTEHEIDFAGQSVIVTGGGSGIGRAAARAFAERGARVLAVGRRPEPLTETADGHPTIHPLAVDVTSADGPARIVEAALTLSGRLDVLVNNAGVVGRTPLGSITREEVNRQLETNLVAPMFLTQEALPSLEAVGGAVINVSTAVGQRGWPDMSVYGASKAGLDFLSRAWAAELGSRGVRAVTVAPGPTDTPVLTNNGYSEADLARVESENTARFPQGRVNTADEVAWWIVAIAHRRHGAQVNGAWFPVDGGGSVT</sequence>
<evidence type="ECO:0000313" key="5">
    <source>
        <dbReference type="Proteomes" id="UP000185511"/>
    </source>
</evidence>
<dbReference type="CDD" id="cd05233">
    <property type="entry name" value="SDR_c"/>
    <property type="match status" value="1"/>
</dbReference>
<reference evidence="5" key="1">
    <citation type="submission" date="2016-06" db="EMBL/GenBank/DDBJ databases">
        <title>Complete genome sequence of Actinoalloteichus fjordicus DSM 46855 (=ADI127-17), type strain of the new species Actinoalloteichus fjordicus.</title>
        <authorList>
            <person name="Ruckert C."/>
            <person name="Nouioui I."/>
            <person name="Willmese J."/>
            <person name="van Wezel G."/>
            <person name="Klenk H.-P."/>
            <person name="Kalinowski J."/>
            <person name="Zotchev S.B."/>
        </authorList>
    </citation>
    <scope>NUCLEOTIDE SEQUENCE [LARGE SCALE GENOMIC DNA]</scope>
    <source>
        <strain evidence="5">ADI127-7</strain>
    </source>
</reference>
<gene>
    <name evidence="4" type="ORF">UA74_09115</name>
</gene>
<evidence type="ECO:0000259" key="3">
    <source>
        <dbReference type="SMART" id="SM00822"/>
    </source>
</evidence>
<dbReference type="SMART" id="SM00822">
    <property type="entry name" value="PKS_KR"/>
    <property type="match status" value="1"/>
</dbReference>
<dbReference type="PANTHER" id="PTHR43975">
    <property type="entry name" value="ZGC:101858"/>
    <property type="match status" value="1"/>
</dbReference>
<evidence type="ECO:0000256" key="2">
    <source>
        <dbReference type="RuleBase" id="RU000363"/>
    </source>
</evidence>
<evidence type="ECO:0000313" key="4">
    <source>
        <dbReference type="EMBL" id="APU13887.1"/>
    </source>
</evidence>
<dbReference type="Pfam" id="PF00106">
    <property type="entry name" value="adh_short"/>
    <property type="match status" value="1"/>
</dbReference>
<dbReference type="PANTHER" id="PTHR43975:SF2">
    <property type="entry name" value="EG:BACR7A4.14 PROTEIN-RELATED"/>
    <property type="match status" value="1"/>
</dbReference>
<dbReference type="AlphaFoldDB" id="A0AAC9LA48"/>
<dbReference type="GO" id="GO:0016491">
    <property type="term" value="F:oxidoreductase activity"/>
    <property type="evidence" value="ECO:0007669"/>
    <property type="project" value="UniProtKB-KW"/>
</dbReference>
<dbReference type="Gene3D" id="3.40.50.720">
    <property type="entry name" value="NAD(P)-binding Rossmann-like Domain"/>
    <property type="match status" value="1"/>
</dbReference>
<feature type="domain" description="Ketoreductase" evidence="3">
    <location>
        <begin position="11"/>
        <end position="189"/>
    </location>
</feature>
<dbReference type="KEGG" id="acad:UA74_09115"/>
<dbReference type="InterPro" id="IPR002347">
    <property type="entry name" value="SDR_fam"/>
</dbReference>
<evidence type="ECO:0000256" key="1">
    <source>
        <dbReference type="ARBA" id="ARBA00023002"/>
    </source>
</evidence>
<name>A0AAC9LA48_9PSEU</name>
<dbReference type="PRINTS" id="PR00080">
    <property type="entry name" value="SDRFAMILY"/>
</dbReference>
<dbReference type="EMBL" id="CP016076">
    <property type="protein sequence ID" value="APU13887.1"/>
    <property type="molecule type" value="Genomic_DNA"/>
</dbReference>
<dbReference type="InterPro" id="IPR057326">
    <property type="entry name" value="KR_dom"/>
</dbReference>
<dbReference type="FunFam" id="3.40.50.720:FF:000084">
    <property type="entry name" value="Short-chain dehydrogenase reductase"/>
    <property type="match status" value="1"/>
</dbReference>
<organism evidence="4 5">
    <name type="scientific">Actinoalloteichus fjordicus</name>
    <dbReference type="NCBI Taxonomy" id="1612552"/>
    <lineage>
        <taxon>Bacteria</taxon>
        <taxon>Bacillati</taxon>
        <taxon>Actinomycetota</taxon>
        <taxon>Actinomycetes</taxon>
        <taxon>Pseudonocardiales</taxon>
        <taxon>Pseudonocardiaceae</taxon>
        <taxon>Actinoalloteichus</taxon>
    </lineage>
</organism>
<dbReference type="RefSeq" id="WP_075764228.1">
    <property type="nucleotide sequence ID" value="NZ_CP016076.1"/>
</dbReference>
<protein>
    <recommendedName>
        <fullName evidence="3">Ketoreductase domain-containing protein</fullName>
    </recommendedName>
</protein>